<organism evidence="5 6">
    <name type="scientific">Kribbella albertanoniae</name>
    <dbReference type="NCBI Taxonomy" id="1266829"/>
    <lineage>
        <taxon>Bacteria</taxon>
        <taxon>Bacillati</taxon>
        <taxon>Actinomycetota</taxon>
        <taxon>Actinomycetes</taxon>
        <taxon>Propionibacteriales</taxon>
        <taxon>Kribbellaceae</taxon>
        <taxon>Kribbella</taxon>
    </lineage>
</organism>
<dbReference type="EMBL" id="SMKA01000121">
    <property type="protein sequence ID" value="TDC25586.1"/>
    <property type="molecule type" value="Genomic_DNA"/>
</dbReference>
<dbReference type="RefSeq" id="WP_132410084.1">
    <property type="nucleotide sequence ID" value="NZ_SMKA01000121.1"/>
</dbReference>
<comment type="caution">
    <text evidence="5">The sequence shown here is derived from an EMBL/GenBank/DDBJ whole genome shotgun (WGS) entry which is preliminary data.</text>
</comment>
<dbReference type="PANTHER" id="PTHR45947">
    <property type="entry name" value="SULFOQUINOVOSYL TRANSFERASE SQD2"/>
    <property type="match status" value="1"/>
</dbReference>
<dbReference type="OrthoDB" id="5242526at2"/>
<keyword evidence="6" id="KW-1185">Reference proteome</keyword>
<dbReference type="Proteomes" id="UP000295075">
    <property type="component" value="Unassembled WGS sequence"/>
</dbReference>
<dbReference type="PANTHER" id="PTHR45947:SF3">
    <property type="entry name" value="SULFOQUINOVOSYL TRANSFERASE SQD2"/>
    <property type="match status" value="1"/>
</dbReference>
<dbReference type="GO" id="GO:1901137">
    <property type="term" value="P:carbohydrate derivative biosynthetic process"/>
    <property type="evidence" value="ECO:0007669"/>
    <property type="project" value="UniProtKB-ARBA"/>
</dbReference>
<gene>
    <name evidence="5" type="ORF">E1261_23860</name>
</gene>
<protein>
    <submittedName>
        <fullName evidence="5">Glycosyltransferase</fullName>
    </submittedName>
</protein>
<feature type="domain" description="Glycosyltransferase subfamily 4-like N-terminal" evidence="4">
    <location>
        <begin position="22"/>
        <end position="192"/>
    </location>
</feature>
<name>A0A4R4PTA9_9ACTN</name>
<feature type="domain" description="Glycosyl transferase family 1" evidence="3">
    <location>
        <begin position="206"/>
        <end position="325"/>
    </location>
</feature>
<keyword evidence="2 5" id="KW-0808">Transferase</keyword>
<proteinExistence type="predicted"/>
<accession>A0A4R4PTA9</accession>
<evidence type="ECO:0000259" key="4">
    <source>
        <dbReference type="Pfam" id="PF13439"/>
    </source>
</evidence>
<dbReference type="InterPro" id="IPR028098">
    <property type="entry name" value="Glyco_trans_4-like_N"/>
</dbReference>
<evidence type="ECO:0000256" key="1">
    <source>
        <dbReference type="ARBA" id="ARBA00022676"/>
    </source>
</evidence>
<keyword evidence="1" id="KW-0328">Glycosyltransferase</keyword>
<dbReference type="Gene3D" id="3.40.50.2000">
    <property type="entry name" value="Glycogen Phosphorylase B"/>
    <property type="match status" value="2"/>
</dbReference>
<evidence type="ECO:0000313" key="5">
    <source>
        <dbReference type="EMBL" id="TDC25586.1"/>
    </source>
</evidence>
<dbReference type="Pfam" id="PF13439">
    <property type="entry name" value="Glyco_transf_4"/>
    <property type="match status" value="1"/>
</dbReference>
<evidence type="ECO:0000256" key="2">
    <source>
        <dbReference type="ARBA" id="ARBA00022679"/>
    </source>
</evidence>
<dbReference type="GO" id="GO:0016757">
    <property type="term" value="F:glycosyltransferase activity"/>
    <property type="evidence" value="ECO:0007669"/>
    <property type="project" value="UniProtKB-KW"/>
</dbReference>
<sequence>MTLPYRPVRLGIYSDTLVPRADGVAVSLEAAGRALCELGVQLEVVAPYRAKSHHSRLPIRSVPGTETWGRDYRLGTLRPTRNKPEYDVVHVHTLGPVGVAGLYAAWRQKFPVVLTWHTDLEVYRQHYAEIRMAMWLAGKAWRVGLGAPRGYQRECTEVQNLLRAVDLVVAPTAKVQQQLDDLGCEAPTVVLPSPTLPMPAPTLSAAEIRQQLGLGAQDPIVLSVGRLSGEKNDELLLQAFAELLRIRPDACLVMVGGYGDRRRVTELIDRLGIGPRVRMPGVLPRAELAGYYLAADAVVIASISETQSLVAHEAEAAGCPLVVVDPWLFRGHERTRTFAPAEPAPLAAVVSQVLRTPDTQRPWAPRYRPAPREHAEKLLALYEQLASQRPPAPGGVAAVG</sequence>
<dbReference type="AlphaFoldDB" id="A0A4R4PTA9"/>
<dbReference type="InterPro" id="IPR050194">
    <property type="entry name" value="Glycosyltransferase_grp1"/>
</dbReference>
<evidence type="ECO:0000313" key="6">
    <source>
        <dbReference type="Proteomes" id="UP000295075"/>
    </source>
</evidence>
<dbReference type="InterPro" id="IPR001296">
    <property type="entry name" value="Glyco_trans_1"/>
</dbReference>
<reference evidence="5 6" key="1">
    <citation type="submission" date="2019-03" db="EMBL/GenBank/DDBJ databases">
        <title>Draft genome sequences of novel Actinobacteria.</title>
        <authorList>
            <person name="Sahin N."/>
            <person name="Ay H."/>
            <person name="Saygin H."/>
        </authorList>
    </citation>
    <scope>NUCLEOTIDE SEQUENCE [LARGE SCALE GENOMIC DNA]</scope>
    <source>
        <strain evidence="5 6">JCM 30547</strain>
    </source>
</reference>
<dbReference type="Pfam" id="PF00534">
    <property type="entry name" value="Glycos_transf_1"/>
    <property type="match status" value="1"/>
</dbReference>
<evidence type="ECO:0000259" key="3">
    <source>
        <dbReference type="Pfam" id="PF00534"/>
    </source>
</evidence>
<dbReference type="SUPFAM" id="SSF53756">
    <property type="entry name" value="UDP-Glycosyltransferase/glycogen phosphorylase"/>
    <property type="match status" value="1"/>
</dbReference>